<comment type="similarity">
    <text evidence="1">Belongs to the RRF family.</text>
</comment>
<organism evidence="5 6">
    <name type="scientific">Candidatus Taylorbacteria bacterium RIFCSPLOWO2_12_FULL_44_15c</name>
    <dbReference type="NCBI Taxonomy" id="1802333"/>
    <lineage>
        <taxon>Bacteria</taxon>
        <taxon>Candidatus Tayloriibacteriota</taxon>
    </lineage>
</organism>
<proteinExistence type="inferred from homology"/>
<gene>
    <name evidence="5" type="ORF">A3G03_01465</name>
</gene>
<dbReference type="InterPro" id="IPR036191">
    <property type="entry name" value="RRF_sf"/>
</dbReference>
<evidence type="ECO:0000256" key="1">
    <source>
        <dbReference type="ARBA" id="ARBA00005912"/>
    </source>
</evidence>
<dbReference type="InterPro" id="IPR002661">
    <property type="entry name" value="Ribosome_recyc_fac"/>
</dbReference>
<dbReference type="STRING" id="1802333.A3G03_01465"/>
<evidence type="ECO:0000256" key="3">
    <source>
        <dbReference type="SAM" id="MobiDB-lite"/>
    </source>
</evidence>
<dbReference type="EMBL" id="MHSL01000026">
    <property type="protein sequence ID" value="OHA43318.1"/>
    <property type="molecule type" value="Genomic_DNA"/>
</dbReference>
<accession>A0A1G2P4Q9</accession>
<evidence type="ECO:0000313" key="6">
    <source>
        <dbReference type="Proteomes" id="UP000176355"/>
    </source>
</evidence>
<dbReference type="InterPro" id="IPR023584">
    <property type="entry name" value="Ribosome_recyc_fac_dom"/>
</dbReference>
<dbReference type="Pfam" id="PF01765">
    <property type="entry name" value="RRF"/>
    <property type="match status" value="1"/>
</dbReference>
<sequence>MTYDFSNFKKRTKEIDEHLKKEFAGIRTGRAAPAILDGVLVESYGAKLSIKELGSVTVEDAWTLKISPWDATQAKNIEKAITAANLGLSVSAGDGGVRVFFPELTAERRGAILKVAKEKLEQAKVSLRQERDHIWKDIQDKEKAGGMGEDEKFRLKNELQKETDTANKNFDEQFAKKEKEILN</sequence>
<evidence type="ECO:0000256" key="2">
    <source>
        <dbReference type="ARBA" id="ARBA00022917"/>
    </source>
</evidence>
<evidence type="ECO:0000313" key="5">
    <source>
        <dbReference type="EMBL" id="OHA43318.1"/>
    </source>
</evidence>
<keyword evidence="2" id="KW-0648">Protein biosynthesis</keyword>
<evidence type="ECO:0000259" key="4">
    <source>
        <dbReference type="Pfam" id="PF01765"/>
    </source>
</evidence>
<dbReference type="SUPFAM" id="SSF55194">
    <property type="entry name" value="Ribosome recycling factor, RRF"/>
    <property type="match status" value="1"/>
</dbReference>
<reference evidence="5 6" key="1">
    <citation type="journal article" date="2016" name="Nat. Commun.">
        <title>Thousands of microbial genomes shed light on interconnected biogeochemical processes in an aquifer system.</title>
        <authorList>
            <person name="Anantharaman K."/>
            <person name="Brown C.T."/>
            <person name="Hug L.A."/>
            <person name="Sharon I."/>
            <person name="Castelle C.J."/>
            <person name="Probst A.J."/>
            <person name="Thomas B.C."/>
            <person name="Singh A."/>
            <person name="Wilkins M.J."/>
            <person name="Karaoz U."/>
            <person name="Brodie E.L."/>
            <person name="Williams K.H."/>
            <person name="Hubbard S.S."/>
            <person name="Banfield J.F."/>
        </authorList>
    </citation>
    <scope>NUCLEOTIDE SEQUENCE [LARGE SCALE GENOMIC DNA]</scope>
</reference>
<dbReference type="PANTHER" id="PTHR20982">
    <property type="entry name" value="RIBOSOME RECYCLING FACTOR"/>
    <property type="match status" value="1"/>
</dbReference>
<dbReference type="GO" id="GO:0043023">
    <property type="term" value="F:ribosomal large subunit binding"/>
    <property type="evidence" value="ECO:0007669"/>
    <property type="project" value="TreeGrafter"/>
</dbReference>
<dbReference type="Gene3D" id="3.30.1360.40">
    <property type="match status" value="1"/>
</dbReference>
<protein>
    <submittedName>
        <fullName evidence="5">Ribosome recycling factor</fullName>
    </submittedName>
</protein>
<comment type="caution">
    <text evidence="5">The sequence shown here is derived from an EMBL/GenBank/DDBJ whole genome shotgun (WGS) entry which is preliminary data.</text>
</comment>
<feature type="domain" description="Ribosome recycling factor" evidence="4">
    <location>
        <begin position="19"/>
        <end position="182"/>
    </location>
</feature>
<dbReference type="FunFam" id="3.30.1360.40:FF:000001">
    <property type="entry name" value="Ribosome-recycling factor"/>
    <property type="match status" value="1"/>
</dbReference>
<dbReference type="Proteomes" id="UP000176355">
    <property type="component" value="Unassembled WGS sequence"/>
</dbReference>
<feature type="region of interest" description="Disordered" evidence="3">
    <location>
        <begin position="160"/>
        <end position="183"/>
    </location>
</feature>
<dbReference type="NCBIfam" id="TIGR00496">
    <property type="entry name" value="frr"/>
    <property type="match status" value="1"/>
</dbReference>
<dbReference type="AlphaFoldDB" id="A0A1G2P4Q9"/>
<dbReference type="GO" id="GO:0006412">
    <property type="term" value="P:translation"/>
    <property type="evidence" value="ECO:0007669"/>
    <property type="project" value="UniProtKB-KW"/>
</dbReference>
<dbReference type="Gene3D" id="1.10.132.20">
    <property type="entry name" value="Ribosome-recycling factor"/>
    <property type="match status" value="1"/>
</dbReference>
<name>A0A1G2P4Q9_9BACT</name>
<dbReference type="PANTHER" id="PTHR20982:SF3">
    <property type="entry name" value="MITOCHONDRIAL RIBOSOME RECYCLING FACTOR PSEUDO 1"/>
    <property type="match status" value="1"/>
</dbReference>